<proteinExistence type="predicted"/>
<dbReference type="SUPFAM" id="SSF53335">
    <property type="entry name" value="S-adenosyl-L-methionine-dependent methyltransferases"/>
    <property type="match status" value="1"/>
</dbReference>
<dbReference type="InterPro" id="IPR041698">
    <property type="entry name" value="Methyltransf_25"/>
</dbReference>
<sequence>MNASQKSRDRRVFLAAALRGPVTVGAVAPSSAALADVLAAVAPSTGAPVVVELGSGTGAVTAAIRRRLPAGARQLAVEVDPRLVEHLRRAHPGVEVVRGDARDLGRLLAEHGVTRADAVVSGLPWSLFGPDAQLRILTQVGGVLAPGAAFSTFGYLHAGALTGARRFHRLVRHVFDEVLVSQAVWRNLPPARVVVCRRPRGAA</sequence>
<keyword evidence="2 6" id="KW-0808">Transferase</keyword>
<gene>
    <name evidence="6" type="ORF">SAMN05421810_11348</name>
</gene>
<dbReference type="EMBL" id="FOWW01000013">
    <property type="protein sequence ID" value="SFQ69389.1"/>
    <property type="molecule type" value="Genomic_DNA"/>
</dbReference>
<dbReference type="SMART" id="SM00650">
    <property type="entry name" value="rADc"/>
    <property type="match status" value="1"/>
</dbReference>
<feature type="signal peptide" evidence="4">
    <location>
        <begin position="1"/>
        <end position="35"/>
    </location>
</feature>
<evidence type="ECO:0000256" key="1">
    <source>
        <dbReference type="ARBA" id="ARBA00022603"/>
    </source>
</evidence>
<dbReference type="InterPro" id="IPR020598">
    <property type="entry name" value="rRNA_Ade_methylase_Trfase_N"/>
</dbReference>
<accession>A0A1I6AL40</accession>
<dbReference type="STRING" id="587909.SAMN05421810_11348"/>
<name>A0A1I6AL40_9PSEU</name>
<dbReference type="RefSeq" id="WP_092536247.1">
    <property type="nucleotide sequence ID" value="NZ_FOWW01000013.1"/>
</dbReference>
<reference evidence="7" key="1">
    <citation type="submission" date="2016-10" db="EMBL/GenBank/DDBJ databases">
        <authorList>
            <person name="Varghese N."/>
            <person name="Submissions S."/>
        </authorList>
    </citation>
    <scope>NUCLEOTIDE SEQUENCE [LARGE SCALE GENOMIC DNA]</scope>
    <source>
        <strain evidence="7">CGMCC 4.5579</strain>
    </source>
</reference>
<evidence type="ECO:0000313" key="6">
    <source>
        <dbReference type="EMBL" id="SFQ69389.1"/>
    </source>
</evidence>
<dbReference type="InterPro" id="IPR029063">
    <property type="entry name" value="SAM-dependent_MTases_sf"/>
</dbReference>
<dbReference type="OrthoDB" id="3528482at2"/>
<dbReference type="Pfam" id="PF13649">
    <property type="entry name" value="Methyltransf_25"/>
    <property type="match status" value="1"/>
</dbReference>
<dbReference type="Gene3D" id="3.40.50.150">
    <property type="entry name" value="Vaccinia Virus protein VP39"/>
    <property type="match status" value="1"/>
</dbReference>
<keyword evidence="1 6" id="KW-0489">Methyltransferase</keyword>
<feature type="chain" id="PRO_5011567457" evidence="4">
    <location>
        <begin position="36"/>
        <end position="203"/>
    </location>
</feature>
<evidence type="ECO:0000259" key="5">
    <source>
        <dbReference type="SMART" id="SM00650"/>
    </source>
</evidence>
<dbReference type="InterPro" id="IPR006311">
    <property type="entry name" value="TAT_signal"/>
</dbReference>
<dbReference type="AlphaFoldDB" id="A0A1I6AL40"/>
<keyword evidence="4" id="KW-0732">Signal</keyword>
<organism evidence="6 7">
    <name type="scientific">Amycolatopsis arida</name>
    <dbReference type="NCBI Taxonomy" id="587909"/>
    <lineage>
        <taxon>Bacteria</taxon>
        <taxon>Bacillati</taxon>
        <taxon>Actinomycetota</taxon>
        <taxon>Actinomycetes</taxon>
        <taxon>Pseudonocardiales</taxon>
        <taxon>Pseudonocardiaceae</taxon>
        <taxon>Amycolatopsis</taxon>
    </lineage>
</organism>
<evidence type="ECO:0000256" key="2">
    <source>
        <dbReference type="ARBA" id="ARBA00022679"/>
    </source>
</evidence>
<evidence type="ECO:0000256" key="3">
    <source>
        <dbReference type="ARBA" id="ARBA00022691"/>
    </source>
</evidence>
<dbReference type="CDD" id="cd02440">
    <property type="entry name" value="AdoMet_MTases"/>
    <property type="match status" value="1"/>
</dbReference>
<feature type="domain" description="Ribosomal RNA adenine methylase transferase N-terminal" evidence="5">
    <location>
        <begin position="33"/>
        <end position="174"/>
    </location>
</feature>
<dbReference type="PROSITE" id="PS51318">
    <property type="entry name" value="TAT"/>
    <property type="match status" value="1"/>
</dbReference>
<protein>
    <submittedName>
        <fullName evidence="6">Phospholipid N-methyltransferase</fullName>
    </submittedName>
</protein>
<evidence type="ECO:0000256" key="4">
    <source>
        <dbReference type="SAM" id="SignalP"/>
    </source>
</evidence>
<dbReference type="Proteomes" id="UP000198727">
    <property type="component" value="Unassembled WGS sequence"/>
</dbReference>
<evidence type="ECO:0000313" key="7">
    <source>
        <dbReference type="Proteomes" id="UP000198727"/>
    </source>
</evidence>
<dbReference type="GO" id="GO:0000179">
    <property type="term" value="F:rRNA (adenine-N6,N6-)-dimethyltransferase activity"/>
    <property type="evidence" value="ECO:0007669"/>
    <property type="project" value="InterPro"/>
</dbReference>
<keyword evidence="3" id="KW-0949">S-adenosyl-L-methionine</keyword>
<keyword evidence="7" id="KW-1185">Reference proteome</keyword>